<organism evidence="1 2">
    <name type="scientific">Siminovitchia fortis</name>
    <dbReference type="NCBI Taxonomy" id="254758"/>
    <lineage>
        <taxon>Bacteria</taxon>
        <taxon>Bacillati</taxon>
        <taxon>Bacillota</taxon>
        <taxon>Bacilli</taxon>
        <taxon>Bacillales</taxon>
        <taxon>Bacillaceae</taxon>
        <taxon>Siminovitchia</taxon>
    </lineage>
</organism>
<comment type="caution">
    <text evidence="1">The sequence shown here is derived from an EMBL/GenBank/DDBJ whole genome shotgun (WGS) entry which is preliminary data.</text>
</comment>
<dbReference type="OrthoDB" id="1680942at2"/>
<proteinExistence type="predicted"/>
<gene>
    <name evidence="1" type="ORF">D4N35_004375</name>
</gene>
<dbReference type="SUPFAM" id="SSF53254">
    <property type="entry name" value="Phosphoglycerate mutase-like"/>
    <property type="match status" value="1"/>
</dbReference>
<dbReference type="EMBL" id="QYTU02000005">
    <property type="protein sequence ID" value="RWR13672.1"/>
    <property type="molecule type" value="Genomic_DNA"/>
</dbReference>
<keyword evidence="2" id="KW-1185">Reference proteome</keyword>
<dbReference type="InterPro" id="IPR029033">
    <property type="entry name" value="His_PPase_superfam"/>
</dbReference>
<name>A0A443IZC7_9BACI</name>
<dbReference type="Proteomes" id="UP000273811">
    <property type="component" value="Unassembled WGS sequence"/>
</dbReference>
<dbReference type="Gene3D" id="3.40.50.1240">
    <property type="entry name" value="Phosphoglycerate mutase-like"/>
    <property type="match status" value="1"/>
</dbReference>
<dbReference type="Pfam" id="PF00300">
    <property type="entry name" value="His_Phos_1"/>
    <property type="match status" value="1"/>
</dbReference>
<accession>A0A443IZC7</accession>
<evidence type="ECO:0000313" key="2">
    <source>
        <dbReference type="Proteomes" id="UP000273811"/>
    </source>
</evidence>
<protein>
    <recommendedName>
        <fullName evidence="3">Phosphoglycerate mutase</fullName>
    </recommendedName>
</protein>
<reference evidence="1" key="1">
    <citation type="submission" date="2018-12" db="EMBL/GenBank/DDBJ databases">
        <authorList>
            <person name="Sun L."/>
            <person name="Chen Z."/>
        </authorList>
    </citation>
    <scope>NUCLEOTIDE SEQUENCE [LARGE SCALE GENOMIC DNA]</scope>
    <source>
        <strain evidence="1">DSM 16012</strain>
    </source>
</reference>
<dbReference type="AlphaFoldDB" id="A0A443IZC7"/>
<sequence length="55" mass="6487">MDFIKKKEEKNILIVSHGFFLYVLAKELEKQGYAGARKRRFENGELCIYEKGPLH</sequence>
<evidence type="ECO:0008006" key="3">
    <source>
        <dbReference type="Google" id="ProtNLM"/>
    </source>
</evidence>
<evidence type="ECO:0000313" key="1">
    <source>
        <dbReference type="EMBL" id="RWR13672.1"/>
    </source>
</evidence>
<dbReference type="InterPro" id="IPR013078">
    <property type="entry name" value="His_Pase_superF_clade-1"/>
</dbReference>